<protein>
    <submittedName>
        <fullName evidence="4">Acetyltransferase (GNAT) family protein</fullName>
    </submittedName>
</protein>
<dbReference type="Pfam" id="PF11695">
    <property type="entry name" value="DUF3291"/>
    <property type="match status" value="1"/>
</dbReference>
<dbReference type="SUPFAM" id="SSF54909">
    <property type="entry name" value="Dimeric alpha+beta barrel"/>
    <property type="match status" value="1"/>
</dbReference>
<evidence type="ECO:0000256" key="2">
    <source>
        <dbReference type="ARBA" id="ARBA00023315"/>
    </source>
</evidence>
<dbReference type="AlphaFoldDB" id="A0A4V3EJ44"/>
<keyword evidence="5" id="KW-1185">Reference proteome</keyword>
<comment type="caution">
    <text evidence="4">The sequence shown here is derived from an EMBL/GenBank/DDBJ whole genome shotgun (WGS) entry which is preliminary data.</text>
</comment>
<dbReference type="PANTHER" id="PTHR43877:SF2">
    <property type="entry name" value="AMINOALKYLPHOSPHONATE N-ACETYLTRANSFERASE-RELATED"/>
    <property type="match status" value="1"/>
</dbReference>
<dbReference type="OrthoDB" id="2376237at2"/>
<dbReference type="PROSITE" id="PS51186">
    <property type="entry name" value="GNAT"/>
    <property type="match status" value="1"/>
</dbReference>
<dbReference type="InterPro" id="IPR011008">
    <property type="entry name" value="Dimeric_a/b-barrel"/>
</dbReference>
<evidence type="ECO:0000256" key="1">
    <source>
        <dbReference type="ARBA" id="ARBA00022679"/>
    </source>
</evidence>
<feature type="domain" description="N-acetyltransferase" evidence="3">
    <location>
        <begin position="149"/>
        <end position="298"/>
    </location>
</feature>
<keyword evidence="1 4" id="KW-0808">Transferase</keyword>
<dbReference type="InterPro" id="IPR000182">
    <property type="entry name" value="GNAT_dom"/>
</dbReference>
<dbReference type="InterPro" id="IPR021708">
    <property type="entry name" value="DUF3291"/>
</dbReference>
<organism evidence="4 5">
    <name type="scientific">Ilumatobacter fluminis</name>
    <dbReference type="NCBI Taxonomy" id="467091"/>
    <lineage>
        <taxon>Bacteria</taxon>
        <taxon>Bacillati</taxon>
        <taxon>Actinomycetota</taxon>
        <taxon>Acidimicrobiia</taxon>
        <taxon>Acidimicrobiales</taxon>
        <taxon>Ilumatobacteraceae</taxon>
        <taxon>Ilumatobacter</taxon>
    </lineage>
</organism>
<dbReference type="RefSeq" id="WP_133869237.1">
    <property type="nucleotide sequence ID" value="NZ_SOAU01000001.1"/>
</dbReference>
<dbReference type="Pfam" id="PF00583">
    <property type="entry name" value="Acetyltransf_1"/>
    <property type="match status" value="1"/>
</dbReference>
<evidence type="ECO:0000259" key="3">
    <source>
        <dbReference type="PROSITE" id="PS51186"/>
    </source>
</evidence>
<dbReference type="InterPro" id="IPR050832">
    <property type="entry name" value="Bact_Acetyltransf"/>
</dbReference>
<evidence type="ECO:0000313" key="5">
    <source>
        <dbReference type="Proteomes" id="UP000294558"/>
    </source>
</evidence>
<keyword evidence="2" id="KW-0012">Acyltransferase</keyword>
<dbReference type="PANTHER" id="PTHR43877">
    <property type="entry name" value="AMINOALKYLPHOSPHONATE N-ACETYLTRANSFERASE-RELATED-RELATED"/>
    <property type="match status" value="1"/>
</dbReference>
<proteinExistence type="predicted"/>
<dbReference type="SUPFAM" id="SSF55729">
    <property type="entry name" value="Acyl-CoA N-acyltransferases (Nat)"/>
    <property type="match status" value="1"/>
</dbReference>
<reference evidence="4 5" key="1">
    <citation type="submission" date="2019-03" db="EMBL/GenBank/DDBJ databases">
        <title>Sequencing the genomes of 1000 actinobacteria strains.</title>
        <authorList>
            <person name="Klenk H.-P."/>
        </authorList>
    </citation>
    <scope>NUCLEOTIDE SEQUENCE [LARGE SCALE GENOMIC DNA]</scope>
    <source>
        <strain evidence="4 5">DSM 18936</strain>
    </source>
</reference>
<accession>A0A4V3EJ44</accession>
<dbReference type="InterPro" id="IPR016181">
    <property type="entry name" value="Acyl_CoA_acyltransferase"/>
</dbReference>
<dbReference type="GO" id="GO:0016747">
    <property type="term" value="F:acyltransferase activity, transferring groups other than amino-acyl groups"/>
    <property type="evidence" value="ECO:0007669"/>
    <property type="project" value="InterPro"/>
</dbReference>
<dbReference type="CDD" id="cd04301">
    <property type="entry name" value="NAT_SF"/>
    <property type="match status" value="1"/>
</dbReference>
<dbReference type="EMBL" id="SOAU01000001">
    <property type="protein sequence ID" value="TDT16908.1"/>
    <property type="molecule type" value="Genomic_DNA"/>
</dbReference>
<name>A0A4V3EJ44_9ACTN</name>
<dbReference type="Proteomes" id="UP000294558">
    <property type="component" value="Unassembled WGS sequence"/>
</dbReference>
<sequence>MTAAHVAQVNIGTMVAPTDDPAVAEFMDNLDRINAIADDAPGFVWRLQTDEGNATDIHVFPNPLELVNMSIWQTVDELKAYVYRSEHVEFFRRRAEWFEADAKRVALWHVAVGEIAELDDAIRRVEFLERSGPSAYAFGFARPPAPLLFEETDLDDPDTMALVERLNEELAAVATEPGENHFSLTTAEVTGDAGRMVRARLDGHLVGCGAIRRIEPHVGELKRMFVDPDARGRRVGAALLDQLELRATRLGLDQLKLETGPRQVAARALYERSGYARCPAWGEYLDSPATSMCYAKSL</sequence>
<evidence type="ECO:0000313" key="4">
    <source>
        <dbReference type="EMBL" id="TDT16908.1"/>
    </source>
</evidence>
<dbReference type="Gene3D" id="3.40.630.30">
    <property type="match status" value="1"/>
</dbReference>
<gene>
    <name evidence="4" type="ORF">BDK89_2509</name>
</gene>